<gene>
    <name evidence="6" type="ORF">OCTVUL_1B011282</name>
</gene>
<keyword evidence="4" id="KW-0966">Cell projection</keyword>
<evidence type="ECO:0000313" key="6">
    <source>
        <dbReference type="EMBL" id="CAI9723331.1"/>
    </source>
</evidence>
<reference evidence="6" key="1">
    <citation type="submission" date="2023-08" db="EMBL/GenBank/DDBJ databases">
        <authorList>
            <person name="Alioto T."/>
            <person name="Alioto T."/>
            <person name="Gomez Garrido J."/>
        </authorList>
    </citation>
    <scope>NUCLEOTIDE SEQUENCE</scope>
</reference>
<protein>
    <recommendedName>
        <fullName evidence="8">Ropporin-1-like protein</fullName>
    </recommendedName>
</protein>
<comment type="similarity">
    <text evidence="5">Belongs to the ropporin family.</text>
</comment>
<keyword evidence="2" id="KW-0282">Flagellum</keyword>
<organism evidence="6 7">
    <name type="scientific">Octopus vulgaris</name>
    <name type="common">Common octopus</name>
    <dbReference type="NCBI Taxonomy" id="6645"/>
    <lineage>
        <taxon>Eukaryota</taxon>
        <taxon>Metazoa</taxon>
        <taxon>Spiralia</taxon>
        <taxon>Lophotrochozoa</taxon>
        <taxon>Mollusca</taxon>
        <taxon>Cephalopoda</taxon>
        <taxon>Coleoidea</taxon>
        <taxon>Octopodiformes</taxon>
        <taxon>Octopoda</taxon>
        <taxon>Incirrata</taxon>
        <taxon>Octopodidae</taxon>
        <taxon>Octopus</taxon>
    </lineage>
</organism>
<dbReference type="Gene3D" id="1.20.890.10">
    <property type="entry name" value="cAMP-dependent protein kinase regulatory subunit, dimerization-anchoring domain"/>
    <property type="match status" value="1"/>
</dbReference>
<keyword evidence="7" id="KW-1185">Reference proteome</keyword>
<evidence type="ECO:0000256" key="1">
    <source>
        <dbReference type="ARBA" id="ARBA00004230"/>
    </source>
</evidence>
<sequence length="267" mass="30419">MYAMEVPCMLSNMPIDVASHKEKVSVTRRQGLENNILKVLITMPVSNNDEPYYCSEQIKIPLDLPDIMKEFTKAAIRTQPKDILGWSTSYFVALYNGEEPPVKERYEIPMATQKTDSGLTIGILKIFHKQLSSFVDVTRQIIEEKWEALSLPKELLDEILHVGNLNGMFSWREFLVIAVVTISIDIQSALKNICDIITDDPEGGPSRILYNDFEFFFNRFIQLDGGIPAENAKELIAYFKMTANKNNGFVQPSFFKASDCPTWSMKD</sequence>
<dbReference type="SUPFAM" id="SSF47391">
    <property type="entry name" value="Dimerization-anchoring domain of cAMP-dependent PK regulatory subunit"/>
    <property type="match status" value="1"/>
</dbReference>
<dbReference type="PANTHER" id="PTHR14952">
    <property type="entry name" value="ROPPORIN-1-LIKE PROTEIN"/>
    <property type="match status" value="1"/>
</dbReference>
<dbReference type="CDD" id="cd23019">
    <property type="entry name" value="DD_ROP"/>
    <property type="match status" value="1"/>
</dbReference>
<name>A0AA36AW09_OCTVU</name>
<dbReference type="InterPro" id="IPR047844">
    <property type="entry name" value="ROP_DD"/>
</dbReference>
<evidence type="ECO:0000256" key="4">
    <source>
        <dbReference type="ARBA" id="ARBA00023273"/>
    </source>
</evidence>
<dbReference type="AlphaFoldDB" id="A0AA36AW09"/>
<evidence type="ECO:0008006" key="8">
    <source>
        <dbReference type="Google" id="ProtNLM"/>
    </source>
</evidence>
<evidence type="ECO:0000256" key="2">
    <source>
        <dbReference type="ARBA" id="ARBA00022846"/>
    </source>
</evidence>
<proteinExistence type="inferred from homology"/>
<evidence type="ECO:0000256" key="3">
    <source>
        <dbReference type="ARBA" id="ARBA00023069"/>
    </source>
</evidence>
<keyword evidence="3" id="KW-0969">Cilium</keyword>
<dbReference type="GO" id="GO:0031514">
    <property type="term" value="C:motile cilium"/>
    <property type="evidence" value="ECO:0007669"/>
    <property type="project" value="UniProtKB-SubCell"/>
</dbReference>
<accession>A0AA36AW09</accession>
<dbReference type="PANTHER" id="PTHR14952:SF9">
    <property type="entry name" value="EF-HAND DOMAIN-CONTAINING PROTEIN"/>
    <property type="match status" value="1"/>
</dbReference>
<evidence type="ECO:0000256" key="5">
    <source>
        <dbReference type="ARBA" id="ARBA00035651"/>
    </source>
</evidence>
<comment type="subcellular location">
    <subcellularLocation>
        <location evidence="1">Cell projection</location>
        <location evidence="1">Cilium</location>
        <location evidence="1">Flagellum</location>
    </subcellularLocation>
</comment>
<dbReference type="EMBL" id="OX597818">
    <property type="protein sequence ID" value="CAI9723331.1"/>
    <property type="molecule type" value="Genomic_DNA"/>
</dbReference>
<evidence type="ECO:0000313" key="7">
    <source>
        <dbReference type="Proteomes" id="UP001162480"/>
    </source>
</evidence>
<dbReference type="Proteomes" id="UP001162480">
    <property type="component" value="Chromosome 5"/>
</dbReference>